<sequence length="71" mass="7687">MEFKKFIILLVFSCLLLFFVEAQEPSPSPIPDSSISSSPTQFPSSSSPESAPSAFSSSPTANEAESPQIFW</sequence>
<name>B9S1G4_RICCO</name>
<protein>
    <submittedName>
        <fullName evidence="3">Uncharacterized protein</fullName>
    </submittedName>
</protein>
<keyword evidence="2" id="KW-0732">Signal</keyword>
<accession>B9S1G4</accession>
<organism evidence="3 4">
    <name type="scientific">Ricinus communis</name>
    <name type="common">Castor bean</name>
    <dbReference type="NCBI Taxonomy" id="3988"/>
    <lineage>
        <taxon>Eukaryota</taxon>
        <taxon>Viridiplantae</taxon>
        <taxon>Streptophyta</taxon>
        <taxon>Embryophyta</taxon>
        <taxon>Tracheophyta</taxon>
        <taxon>Spermatophyta</taxon>
        <taxon>Magnoliopsida</taxon>
        <taxon>eudicotyledons</taxon>
        <taxon>Gunneridae</taxon>
        <taxon>Pentapetalae</taxon>
        <taxon>rosids</taxon>
        <taxon>fabids</taxon>
        <taxon>Malpighiales</taxon>
        <taxon>Euphorbiaceae</taxon>
        <taxon>Acalyphoideae</taxon>
        <taxon>Acalypheae</taxon>
        <taxon>Ricinus</taxon>
    </lineage>
</organism>
<dbReference type="EMBL" id="EQ973844">
    <property type="protein sequence ID" value="EEF42433.1"/>
    <property type="molecule type" value="Genomic_DNA"/>
</dbReference>
<feature type="compositionally biased region" description="Low complexity" evidence="1">
    <location>
        <begin position="25"/>
        <end position="60"/>
    </location>
</feature>
<feature type="chain" id="PRO_5002888925" evidence="2">
    <location>
        <begin position="23"/>
        <end position="71"/>
    </location>
</feature>
<feature type="signal peptide" evidence="2">
    <location>
        <begin position="1"/>
        <end position="22"/>
    </location>
</feature>
<reference evidence="4" key="1">
    <citation type="journal article" date="2010" name="Nat. Biotechnol.">
        <title>Draft genome sequence of the oilseed species Ricinus communis.</title>
        <authorList>
            <person name="Chan A.P."/>
            <person name="Crabtree J."/>
            <person name="Zhao Q."/>
            <person name="Lorenzi H."/>
            <person name="Orvis J."/>
            <person name="Puiu D."/>
            <person name="Melake-Berhan A."/>
            <person name="Jones K.M."/>
            <person name="Redman J."/>
            <person name="Chen G."/>
            <person name="Cahoon E.B."/>
            <person name="Gedil M."/>
            <person name="Stanke M."/>
            <person name="Haas B.J."/>
            <person name="Wortman J.R."/>
            <person name="Fraser-Liggett C.M."/>
            <person name="Ravel J."/>
            <person name="Rabinowicz P.D."/>
        </authorList>
    </citation>
    <scope>NUCLEOTIDE SEQUENCE [LARGE SCALE GENOMIC DNA]</scope>
    <source>
        <strain evidence="4">cv. Hale</strain>
    </source>
</reference>
<dbReference type="InParanoid" id="B9S1G4"/>
<evidence type="ECO:0000256" key="1">
    <source>
        <dbReference type="SAM" id="MobiDB-lite"/>
    </source>
</evidence>
<evidence type="ECO:0000256" key="2">
    <source>
        <dbReference type="SAM" id="SignalP"/>
    </source>
</evidence>
<feature type="region of interest" description="Disordered" evidence="1">
    <location>
        <begin position="25"/>
        <end position="71"/>
    </location>
</feature>
<proteinExistence type="predicted"/>
<dbReference type="AlphaFoldDB" id="B9S1G4"/>
<keyword evidence="4" id="KW-1185">Reference proteome</keyword>
<evidence type="ECO:0000313" key="3">
    <source>
        <dbReference type="EMBL" id="EEF42433.1"/>
    </source>
</evidence>
<dbReference type="Proteomes" id="UP000008311">
    <property type="component" value="Unassembled WGS sequence"/>
</dbReference>
<evidence type="ECO:0000313" key="4">
    <source>
        <dbReference type="Proteomes" id="UP000008311"/>
    </source>
</evidence>
<gene>
    <name evidence="3" type="ORF">RCOM_0864930</name>
</gene>